<keyword evidence="6" id="KW-1185">Reference proteome</keyword>
<dbReference type="PROSITE" id="PS00070">
    <property type="entry name" value="ALDEHYDE_DEHYDR_CYS"/>
    <property type="match status" value="1"/>
</dbReference>
<dbReference type="EMBL" id="JAHLTI010000001">
    <property type="protein sequence ID" value="MBU5923093.1"/>
    <property type="molecule type" value="Genomic_DNA"/>
</dbReference>
<dbReference type="InterPro" id="IPR044148">
    <property type="entry name" value="ALDH_GabD1-like"/>
</dbReference>
<dbReference type="InterPro" id="IPR016160">
    <property type="entry name" value="Ald_DH_CS_CYS"/>
</dbReference>
<dbReference type="CDD" id="cd07100">
    <property type="entry name" value="ALDH_SSADH1_GabD1"/>
    <property type="match status" value="1"/>
</dbReference>
<comment type="similarity">
    <text evidence="1">Belongs to the aldehyde dehydrogenase family.</text>
</comment>
<dbReference type="GO" id="GO:0004777">
    <property type="term" value="F:succinate-semialdehyde dehydrogenase (NAD+) activity"/>
    <property type="evidence" value="ECO:0007669"/>
    <property type="project" value="UniProtKB-EC"/>
</dbReference>
<name>A0ABS6GAN5_9ENTR</name>
<dbReference type="Gene3D" id="3.40.605.10">
    <property type="entry name" value="Aldehyde Dehydrogenase, Chain A, domain 1"/>
    <property type="match status" value="1"/>
</dbReference>
<comment type="caution">
    <text evidence="5">The sequence shown here is derived from an EMBL/GenBank/DDBJ whole genome shotgun (WGS) entry which is preliminary data.</text>
</comment>
<dbReference type="InterPro" id="IPR016163">
    <property type="entry name" value="Ald_DH_C"/>
</dbReference>
<organism evidence="5 6">
    <name type="scientific">Enterobacter sichuanensis</name>
    <dbReference type="NCBI Taxonomy" id="2071710"/>
    <lineage>
        <taxon>Bacteria</taxon>
        <taxon>Pseudomonadati</taxon>
        <taxon>Pseudomonadota</taxon>
        <taxon>Gammaproteobacteria</taxon>
        <taxon>Enterobacterales</taxon>
        <taxon>Enterobacteriaceae</taxon>
        <taxon>Enterobacter</taxon>
        <taxon>Enterobacter cloacae complex</taxon>
    </lineage>
</organism>
<evidence type="ECO:0000313" key="6">
    <source>
        <dbReference type="Proteomes" id="UP000787201"/>
    </source>
</evidence>
<evidence type="ECO:0000256" key="1">
    <source>
        <dbReference type="ARBA" id="ARBA00009986"/>
    </source>
</evidence>
<keyword evidence="3 5" id="KW-0560">Oxidoreductase</keyword>
<dbReference type="PANTHER" id="PTHR43217">
    <property type="entry name" value="SUCCINATE SEMIALDEHYDE DEHYDROGENASE [NAD(P)+] SAD"/>
    <property type="match status" value="1"/>
</dbReference>
<gene>
    <name evidence="5" type="primary">sad</name>
    <name evidence="5" type="ORF">KQV47_02685</name>
</gene>
<dbReference type="EC" id="1.2.1.24" evidence="5"/>
<dbReference type="InterPro" id="IPR047110">
    <property type="entry name" value="GABD/Sad-like"/>
</dbReference>
<protein>
    <submittedName>
        <fullName evidence="5">Succinate-semialdehyde dehydrogenase</fullName>
        <ecNumber evidence="5">1.2.1.24</ecNumber>
    </submittedName>
</protein>
<feature type="domain" description="Aldehyde dehydrogenase" evidence="4">
    <location>
        <begin position="9"/>
        <end position="457"/>
    </location>
</feature>
<keyword evidence="2" id="KW-0521">NADP</keyword>
<dbReference type="Pfam" id="PF00171">
    <property type="entry name" value="Aldedh"/>
    <property type="match status" value="1"/>
</dbReference>
<dbReference type="Proteomes" id="UP000787201">
    <property type="component" value="Unassembled WGS sequence"/>
</dbReference>
<dbReference type="SUPFAM" id="SSF53720">
    <property type="entry name" value="ALDH-like"/>
    <property type="match status" value="1"/>
</dbReference>
<evidence type="ECO:0000256" key="2">
    <source>
        <dbReference type="ARBA" id="ARBA00022857"/>
    </source>
</evidence>
<evidence type="ECO:0000256" key="3">
    <source>
        <dbReference type="ARBA" id="ARBA00023002"/>
    </source>
</evidence>
<dbReference type="InterPro" id="IPR016161">
    <property type="entry name" value="Ald_DH/histidinol_DH"/>
</dbReference>
<dbReference type="InterPro" id="IPR015590">
    <property type="entry name" value="Aldehyde_DH_dom"/>
</dbReference>
<dbReference type="NCBIfam" id="NF010575">
    <property type="entry name" value="PRK13968.1"/>
    <property type="match status" value="1"/>
</dbReference>
<evidence type="ECO:0000313" key="5">
    <source>
        <dbReference type="EMBL" id="MBU5923093.1"/>
    </source>
</evidence>
<dbReference type="PANTHER" id="PTHR43217:SF1">
    <property type="entry name" value="SUCCINATE SEMIALDEHYDE DEHYDROGENASE [NAD(P)+] SAD"/>
    <property type="match status" value="1"/>
</dbReference>
<dbReference type="RefSeq" id="WP_094917366.1">
    <property type="nucleotide sequence ID" value="NZ_JAHLTI010000001.1"/>
</dbReference>
<proteinExistence type="inferred from homology"/>
<dbReference type="InterPro" id="IPR016162">
    <property type="entry name" value="Ald_DH_N"/>
</dbReference>
<reference evidence="5 6" key="1">
    <citation type="submission" date="2021-06" db="EMBL/GenBank/DDBJ databases">
        <authorList>
            <person name="Stanton E."/>
        </authorList>
    </citation>
    <scope>NUCLEOTIDE SEQUENCE [LARGE SCALE GENOMIC DNA]</scope>
    <source>
        <strain evidence="5 6">2021EL-00146</strain>
    </source>
</reference>
<evidence type="ECO:0000259" key="4">
    <source>
        <dbReference type="Pfam" id="PF00171"/>
    </source>
</evidence>
<sequence>MTYSSATHAFSVNPANGETLAAYLWATPEEVDHAISQSDAAYRQWRRESVAHRAQKLRDLGAALRNRAEEMAQTISREMGKPILQARAEVTKSAALCDWYAEHGPAMLRTEPTLVENDNAVIEYRPLGPILAVMPWNFPLWQVLRGAVPILLAGNSYLLKHAPNVLGSARLIAQIAAEAGIPAGVFGWVNATNEGVSQAINDSRIAAVTVTGSVRAGAAIGAQAGAALKKCVLELGGSDPFIVLNDADLDLAVKAAVAGRYQNTGQVCAAAKRFIVEEGIAETFTQRFVEAVAALKLGAPHEEENYIGPMARYDLRDELHQQVQATLAEGATLLLGGEKISGEGNYYAPTVLGNVTPEMTAFRQELFGPVAAISVAKDAEHALMLANNSDFGLSATVFTADAALADKFSRELECGGVFINGFSASDARVAFGGVKKSGFGRELSHFGLHEFCNVQTVWKDRV</sequence>
<accession>A0ABS6GAN5</accession>
<dbReference type="Gene3D" id="3.40.309.10">
    <property type="entry name" value="Aldehyde Dehydrogenase, Chain A, domain 2"/>
    <property type="match status" value="1"/>
</dbReference>